<reference evidence="2" key="1">
    <citation type="journal article" date="2023" name="Int. J. Syst. Evol. Microbiol.">
        <title>Methylocystis iwaonis sp. nov., a type II methane-oxidizing bacterium from surface soil of a rice paddy field in Japan, and emended description of the genus Methylocystis (ex Whittenbury et al. 1970) Bowman et al. 1993.</title>
        <authorList>
            <person name="Kaise H."/>
            <person name="Sawadogo J.B."/>
            <person name="Alam M.S."/>
            <person name="Ueno C."/>
            <person name="Dianou D."/>
            <person name="Shinjo R."/>
            <person name="Asakawa S."/>
        </authorList>
    </citation>
    <scope>NUCLEOTIDE SEQUENCE</scope>
    <source>
        <strain evidence="2">LMG27198</strain>
    </source>
</reference>
<sequence length="408" mass="45682">MYYVTKASTKNIHPTVLSTAEALKDDLSTISTTRDVDTIFLGAEELIDLTRATKTRRRELEVQQSLSSDNGDSFACLVTIEALVSFLSDENGNLIRALFDANVRDFLGKVGVNDAIRATLESLDQDENFWWLNNGITIVASSIDQKGKKLALNEPLLVNGLQTSNVIFGFMTDTNVDEATKQSRRSQIVLVKIIVPPNEQIRDDIIKATNNQTHIPEPYLRGMDVVHRNIEDHLKTFGIFYERRKNQYKNLGKERSTIVTLAEMAQAVMAAFLFRSGDARGRPNSLLKADSDYLSLFSPDYPLDSFKNVIAAKREIMKILAATYPSEGSRFRNDVVYHILAYISAKQFHNLGHATSGWKSYTINEPDLKVDVQTVVQMFKTAGGTDQVAKSTSFQDDVLKAAEALRTR</sequence>
<name>A0A9W6GWX9_9HYPH</name>
<organism evidence="2 3">
    <name type="scientific">Methylocystis echinoides</name>
    <dbReference type="NCBI Taxonomy" id="29468"/>
    <lineage>
        <taxon>Bacteria</taxon>
        <taxon>Pseudomonadati</taxon>
        <taxon>Pseudomonadota</taxon>
        <taxon>Alphaproteobacteria</taxon>
        <taxon>Hyphomicrobiales</taxon>
        <taxon>Methylocystaceae</taxon>
        <taxon>Methylocystis</taxon>
    </lineage>
</organism>
<feature type="domain" description="Abortive phage infection protein C-terminal" evidence="1">
    <location>
        <begin position="99"/>
        <end position="346"/>
    </location>
</feature>
<comment type="caution">
    <text evidence="2">The sequence shown here is derived from an EMBL/GenBank/DDBJ whole genome shotgun (WGS) entry which is preliminary data.</text>
</comment>
<gene>
    <name evidence="2" type="ORF">LMG27198_33760</name>
</gene>
<dbReference type="Proteomes" id="UP001144323">
    <property type="component" value="Unassembled WGS sequence"/>
</dbReference>
<dbReference type="RefSeq" id="WP_281804379.1">
    <property type="nucleotide sequence ID" value="NZ_BSEC01000001.1"/>
</dbReference>
<dbReference type="InterPro" id="IPR018891">
    <property type="entry name" value="AIPR_C"/>
</dbReference>
<accession>A0A9W6GWX9</accession>
<evidence type="ECO:0000313" key="2">
    <source>
        <dbReference type="EMBL" id="GLI94384.1"/>
    </source>
</evidence>
<protein>
    <recommendedName>
        <fullName evidence="1">Abortive phage infection protein C-terminal domain-containing protein</fullName>
    </recommendedName>
</protein>
<evidence type="ECO:0000259" key="1">
    <source>
        <dbReference type="Pfam" id="PF10592"/>
    </source>
</evidence>
<dbReference type="AlphaFoldDB" id="A0A9W6GWX9"/>
<keyword evidence="3" id="KW-1185">Reference proteome</keyword>
<dbReference type="EMBL" id="BSEC01000001">
    <property type="protein sequence ID" value="GLI94384.1"/>
    <property type="molecule type" value="Genomic_DNA"/>
</dbReference>
<proteinExistence type="predicted"/>
<evidence type="ECO:0000313" key="3">
    <source>
        <dbReference type="Proteomes" id="UP001144323"/>
    </source>
</evidence>
<dbReference type="Pfam" id="PF10592">
    <property type="entry name" value="AIPR"/>
    <property type="match status" value="1"/>
</dbReference>